<dbReference type="Pfam" id="PF12776">
    <property type="entry name" value="Myb_DNA-bind_3"/>
    <property type="match status" value="1"/>
</dbReference>
<evidence type="ECO:0000313" key="2">
    <source>
        <dbReference type="EMBL" id="KAK6126557.1"/>
    </source>
</evidence>
<accession>A0ABR0UV97</accession>
<dbReference type="PANTHER" id="PTHR46250">
    <property type="entry name" value="MYB/SANT-LIKE DNA-BINDING DOMAIN PROTEIN-RELATED"/>
    <property type="match status" value="1"/>
</dbReference>
<protein>
    <recommendedName>
        <fullName evidence="1">Myb/SANT-like domain-containing protein</fullName>
    </recommendedName>
</protein>
<dbReference type="Proteomes" id="UP001318860">
    <property type="component" value="Unassembled WGS sequence"/>
</dbReference>
<sequence>MQKIIPCLDLKGIPHIKSKIHVWKKDYGSLVTMLSRSGIGWNVRTNTIEAPDDEWAEYVKVDVNARLMRNKSWPFYNDWVMIFGKDRATSEHAEDFTEVLNHVLNGMSIPQEDTPINLENLSENGEDEMDTNSFCQAESTPQTLASEKKGKGRKRNSVDGVDPISLVSKLLVKNIEDLELFFDFADDGEAEFARMKLARNL</sequence>
<dbReference type="EMBL" id="JABTTQ020002037">
    <property type="protein sequence ID" value="KAK6126557.1"/>
    <property type="molecule type" value="Genomic_DNA"/>
</dbReference>
<evidence type="ECO:0000259" key="1">
    <source>
        <dbReference type="Pfam" id="PF12776"/>
    </source>
</evidence>
<keyword evidence="3" id="KW-1185">Reference proteome</keyword>
<organism evidence="2 3">
    <name type="scientific">Rehmannia glutinosa</name>
    <name type="common">Chinese foxglove</name>
    <dbReference type="NCBI Taxonomy" id="99300"/>
    <lineage>
        <taxon>Eukaryota</taxon>
        <taxon>Viridiplantae</taxon>
        <taxon>Streptophyta</taxon>
        <taxon>Embryophyta</taxon>
        <taxon>Tracheophyta</taxon>
        <taxon>Spermatophyta</taxon>
        <taxon>Magnoliopsida</taxon>
        <taxon>eudicotyledons</taxon>
        <taxon>Gunneridae</taxon>
        <taxon>Pentapetalae</taxon>
        <taxon>asterids</taxon>
        <taxon>lamiids</taxon>
        <taxon>Lamiales</taxon>
        <taxon>Orobanchaceae</taxon>
        <taxon>Rehmannieae</taxon>
        <taxon>Rehmannia</taxon>
    </lineage>
</organism>
<proteinExistence type="predicted"/>
<gene>
    <name evidence="2" type="ORF">DH2020_039700</name>
</gene>
<name>A0ABR0UV97_REHGL</name>
<feature type="domain" description="Myb/SANT-like" evidence="1">
    <location>
        <begin position="14"/>
        <end position="58"/>
    </location>
</feature>
<dbReference type="InterPro" id="IPR024752">
    <property type="entry name" value="Myb/SANT-like_dom"/>
</dbReference>
<dbReference type="PANTHER" id="PTHR46250:SF15">
    <property type="entry name" value="OS01G0523800 PROTEIN"/>
    <property type="match status" value="1"/>
</dbReference>
<evidence type="ECO:0000313" key="3">
    <source>
        <dbReference type="Proteomes" id="UP001318860"/>
    </source>
</evidence>
<comment type="caution">
    <text evidence="2">The sequence shown here is derived from an EMBL/GenBank/DDBJ whole genome shotgun (WGS) entry which is preliminary data.</text>
</comment>
<reference evidence="2 3" key="1">
    <citation type="journal article" date="2021" name="Comput. Struct. Biotechnol. J.">
        <title>De novo genome assembly of the potent medicinal plant Rehmannia glutinosa using nanopore technology.</title>
        <authorList>
            <person name="Ma L."/>
            <person name="Dong C."/>
            <person name="Song C."/>
            <person name="Wang X."/>
            <person name="Zheng X."/>
            <person name="Niu Y."/>
            <person name="Chen S."/>
            <person name="Feng W."/>
        </authorList>
    </citation>
    <scope>NUCLEOTIDE SEQUENCE [LARGE SCALE GENOMIC DNA]</scope>
    <source>
        <strain evidence="2">DH-2019</strain>
    </source>
</reference>